<reference evidence="12" key="1">
    <citation type="journal article" date="2018" name="Nat. Microbiol.">
        <title>Leveraging single-cell genomics to expand the fungal tree of life.</title>
        <authorList>
            <person name="Ahrendt S.R."/>
            <person name="Quandt C.A."/>
            <person name="Ciobanu D."/>
            <person name="Clum A."/>
            <person name="Salamov A."/>
            <person name="Andreopoulos B."/>
            <person name="Cheng J.F."/>
            <person name="Woyke T."/>
            <person name="Pelin A."/>
            <person name="Henrissat B."/>
            <person name="Reynolds N.K."/>
            <person name="Benny G.L."/>
            <person name="Smith M.E."/>
            <person name="James T.Y."/>
            <person name="Grigoriev I.V."/>
        </authorList>
    </citation>
    <scope>NUCLEOTIDE SEQUENCE [LARGE SCALE GENOMIC DNA]</scope>
    <source>
        <strain evidence="12">ATCC 52028</strain>
    </source>
</reference>
<evidence type="ECO:0000256" key="1">
    <source>
        <dbReference type="ARBA" id="ARBA00012513"/>
    </source>
</evidence>
<organism evidence="11 12">
    <name type="scientific">Caulochytrium protostelioides</name>
    <dbReference type="NCBI Taxonomy" id="1555241"/>
    <lineage>
        <taxon>Eukaryota</taxon>
        <taxon>Fungi</taxon>
        <taxon>Fungi incertae sedis</taxon>
        <taxon>Chytridiomycota</taxon>
        <taxon>Chytridiomycota incertae sedis</taxon>
        <taxon>Chytridiomycetes</taxon>
        <taxon>Caulochytriales</taxon>
        <taxon>Caulochytriaceae</taxon>
        <taxon>Caulochytrium</taxon>
    </lineage>
</organism>
<dbReference type="SMART" id="SM00146">
    <property type="entry name" value="PI3Kc"/>
    <property type="match status" value="1"/>
</dbReference>
<gene>
    <name evidence="11" type="ORF">CXG81DRAFT_13004</name>
</gene>
<dbReference type="Gene3D" id="3.30.1010.10">
    <property type="entry name" value="Phosphatidylinositol 3-kinase Catalytic Subunit, Chain A, domain 4"/>
    <property type="match status" value="1"/>
</dbReference>
<evidence type="ECO:0000313" key="12">
    <source>
        <dbReference type="Proteomes" id="UP000274922"/>
    </source>
</evidence>
<dbReference type="InterPro" id="IPR000403">
    <property type="entry name" value="PI3/4_kinase_cat_dom"/>
</dbReference>
<evidence type="ECO:0000313" key="11">
    <source>
        <dbReference type="EMBL" id="RKP00612.1"/>
    </source>
</evidence>
<dbReference type="STRING" id="1555241.A0A4P9X643"/>
<dbReference type="SMART" id="SM01343">
    <property type="entry name" value="FATC"/>
    <property type="match status" value="1"/>
</dbReference>
<feature type="domain" description="FATC" evidence="10">
    <location>
        <begin position="329"/>
        <end position="361"/>
    </location>
</feature>
<evidence type="ECO:0000259" key="10">
    <source>
        <dbReference type="PROSITE" id="PS51190"/>
    </source>
</evidence>
<dbReference type="OrthoDB" id="381190at2759"/>
<dbReference type="SUPFAM" id="SSF56112">
    <property type="entry name" value="Protein kinase-like (PK-like)"/>
    <property type="match status" value="1"/>
</dbReference>
<dbReference type="InterPro" id="IPR011009">
    <property type="entry name" value="Kinase-like_dom_sf"/>
</dbReference>
<evidence type="ECO:0000256" key="4">
    <source>
        <dbReference type="ARBA" id="ARBA00022777"/>
    </source>
</evidence>
<evidence type="ECO:0000256" key="8">
    <source>
        <dbReference type="SAM" id="MobiDB-lite"/>
    </source>
</evidence>
<dbReference type="Gene3D" id="1.10.1070.11">
    <property type="entry name" value="Phosphatidylinositol 3-/4-kinase, catalytic domain"/>
    <property type="match status" value="1"/>
</dbReference>
<dbReference type="PANTHER" id="PTHR11139">
    <property type="entry name" value="ATAXIA TELANGIECTASIA MUTATED ATM -RELATED"/>
    <property type="match status" value="1"/>
</dbReference>
<dbReference type="PROSITE" id="PS50290">
    <property type="entry name" value="PI3_4_KINASE_3"/>
    <property type="match status" value="1"/>
</dbReference>
<dbReference type="InterPro" id="IPR018936">
    <property type="entry name" value="PI3/4_kinase_CS"/>
</dbReference>
<dbReference type="Proteomes" id="UP000274922">
    <property type="component" value="Unassembled WGS sequence"/>
</dbReference>
<dbReference type="EC" id="2.7.11.1" evidence="1"/>
<keyword evidence="3" id="KW-0547">Nucleotide-binding</keyword>
<evidence type="ECO:0000256" key="7">
    <source>
        <dbReference type="ARBA" id="ARBA00048679"/>
    </source>
</evidence>
<feature type="region of interest" description="Disordered" evidence="8">
    <location>
        <begin position="289"/>
        <end position="315"/>
    </location>
</feature>
<dbReference type="Pfam" id="PF00454">
    <property type="entry name" value="PI3_PI4_kinase"/>
    <property type="match status" value="1"/>
</dbReference>
<evidence type="ECO:0000256" key="5">
    <source>
        <dbReference type="ARBA" id="ARBA00022840"/>
    </source>
</evidence>
<dbReference type="EMBL" id="ML014207">
    <property type="protein sequence ID" value="RKP00612.1"/>
    <property type="molecule type" value="Genomic_DNA"/>
</dbReference>
<name>A0A4P9X643_9FUNG</name>
<keyword evidence="4" id="KW-0418">Kinase</keyword>
<dbReference type="InterPro" id="IPR036940">
    <property type="entry name" value="PI3/4_kinase_cat_sf"/>
</dbReference>
<dbReference type="GO" id="GO:0035556">
    <property type="term" value="P:intracellular signal transduction"/>
    <property type="evidence" value="ECO:0007669"/>
    <property type="project" value="UniProtKB-ARBA"/>
</dbReference>
<evidence type="ECO:0000256" key="3">
    <source>
        <dbReference type="ARBA" id="ARBA00022741"/>
    </source>
</evidence>
<feature type="domain" description="PI3K/PI4K catalytic" evidence="9">
    <location>
        <begin position="4"/>
        <end position="317"/>
    </location>
</feature>
<dbReference type="GO" id="GO:0005524">
    <property type="term" value="F:ATP binding"/>
    <property type="evidence" value="ECO:0007669"/>
    <property type="project" value="UniProtKB-KW"/>
</dbReference>
<keyword evidence="2" id="KW-0808">Transferase</keyword>
<dbReference type="GO" id="GO:0004674">
    <property type="term" value="F:protein serine/threonine kinase activity"/>
    <property type="evidence" value="ECO:0007669"/>
    <property type="project" value="UniProtKB-EC"/>
</dbReference>
<dbReference type="InterPro" id="IPR050517">
    <property type="entry name" value="DDR_Repair_Kinase"/>
</dbReference>
<dbReference type="PANTHER" id="PTHR11139:SF124">
    <property type="entry name" value="NON-SPECIFIC SERINE_THREONINE PROTEIN KINASE"/>
    <property type="match status" value="1"/>
</dbReference>
<keyword evidence="12" id="KW-1185">Reference proteome</keyword>
<keyword evidence="5" id="KW-0067">ATP-binding</keyword>
<accession>A0A4P9X643</accession>
<evidence type="ECO:0000259" key="9">
    <source>
        <dbReference type="PROSITE" id="PS50290"/>
    </source>
</evidence>
<comment type="catalytic activity">
    <reaction evidence="6">
        <text>L-threonyl-[protein] + ATP = O-phospho-L-threonyl-[protein] + ADP + H(+)</text>
        <dbReference type="Rhea" id="RHEA:46608"/>
        <dbReference type="Rhea" id="RHEA-COMP:11060"/>
        <dbReference type="Rhea" id="RHEA-COMP:11605"/>
        <dbReference type="ChEBI" id="CHEBI:15378"/>
        <dbReference type="ChEBI" id="CHEBI:30013"/>
        <dbReference type="ChEBI" id="CHEBI:30616"/>
        <dbReference type="ChEBI" id="CHEBI:61977"/>
        <dbReference type="ChEBI" id="CHEBI:456216"/>
        <dbReference type="EC" id="2.7.11.1"/>
    </reaction>
</comment>
<dbReference type="AlphaFoldDB" id="A0A4P9X643"/>
<dbReference type="InterPro" id="IPR003152">
    <property type="entry name" value="FATC_dom"/>
</dbReference>
<dbReference type="GO" id="GO:0005634">
    <property type="term" value="C:nucleus"/>
    <property type="evidence" value="ECO:0007669"/>
    <property type="project" value="TreeGrafter"/>
</dbReference>
<dbReference type="PROSITE" id="PS00916">
    <property type="entry name" value="PI3_4_KINASE_2"/>
    <property type="match status" value="1"/>
</dbReference>
<evidence type="ECO:0000256" key="6">
    <source>
        <dbReference type="ARBA" id="ARBA00047899"/>
    </source>
</evidence>
<dbReference type="Pfam" id="PF02260">
    <property type="entry name" value="FATC"/>
    <property type="match status" value="1"/>
</dbReference>
<evidence type="ECO:0000256" key="2">
    <source>
        <dbReference type="ARBA" id="ARBA00022679"/>
    </source>
</evidence>
<proteinExistence type="predicted"/>
<protein>
    <recommendedName>
        <fullName evidence="1">non-specific serine/threonine protein kinase</fullName>
        <ecNumber evidence="1">2.7.11.1</ecNumber>
    </recommendedName>
</protein>
<sequence length="361" mass="40469">MHAYGPSYRLAGGRSRPKILTVTDTRGVVHRQILKAHDDLRQDAIIANLFTIMNRLFERHPDCKGRQLAIRTYNIVPLASSLGLVEWVDGAEVMYTCLERLYRRTQLNTWSLEQCRRYASQQMDVLVQPVDACVAAFHEIQRHVPPVLRLAFYESFTSIQHWLAQRDRYTNSVAATSIAGFVVGLGDRHLSNIMLHSQSGEVVHIDLGIAFGQGKILRVPERVPFRLTANLVDALGTLGAAGGFEQQCIRVLTALRESPLAIETTLDILRYAPLSTWLPAHVATRLERDERDEAVAGDAAAPATRRDERNQGSKAAMHAALSVRRRLTSAVSVRSQVRDLIAEACDARNLAQMFRGWQSWL</sequence>
<comment type="catalytic activity">
    <reaction evidence="7">
        <text>L-seryl-[protein] + ATP = O-phospho-L-seryl-[protein] + ADP + H(+)</text>
        <dbReference type="Rhea" id="RHEA:17989"/>
        <dbReference type="Rhea" id="RHEA-COMP:9863"/>
        <dbReference type="Rhea" id="RHEA-COMP:11604"/>
        <dbReference type="ChEBI" id="CHEBI:15378"/>
        <dbReference type="ChEBI" id="CHEBI:29999"/>
        <dbReference type="ChEBI" id="CHEBI:30616"/>
        <dbReference type="ChEBI" id="CHEBI:83421"/>
        <dbReference type="ChEBI" id="CHEBI:456216"/>
        <dbReference type="EC" id="2.7.11.1"/>
    </reaction>
</comment>
<dbReference type="PROSITE" id="PS51190">
    <property type="entry name" value="FATC"/>
    <property type="match status" value="1"/>
</dbReference>